<comment type="caution">
    <text evidence="4">The sequence shown here is derived from an EMBL/GenBank/DDBJ whole genome shotgun (WGS) entry which is preliminary data.</text>
</comment>
<dbReference type="STRING" id="320771.Cflav_PD2275"/>
<organism evidence="4 5">
    <name type="scientific">Pedosphaera parvula (strain Ellin514)</name>
    <dbReference type="NCBI Taxonomy" id="320771"/>
    <lineage>
        <taxon>Bacteria</taxon>
        <taxon>Pseudomonadati</taxon>
        <taxon>Verrucomicrobiota</taxon>
        <taxon>Pedosphaerae</taxon>
        <taxon>Pedosphaerales</taxon>
        <taxon>Pedosphaeraceae</taxon>
        <taxon>Pedosphaera</taxon>
    </lineage>
</organism>
<keyword evidence="5" id="KW-1185">Reference proteome</keyword>
<dbReference type="InterPro" id="IPR011006">
    <property type="entry name" value="CheY-like_superfamily"/>
</dbReference>
<evidence type="ECO:0000313" key="4">
    <source>
        <dbReference type="EMBL" id="EEF59431.1"/>
    </source>
</evidence>
<dbReference type="PANTHER" id="PTHR44591:SF3">
    <property type="entry name" value="RESPONSE REGULATORY DOMAIN-CONTAINING PROTEIN"/>
    <property type="match status" value="1"/>
</dbReference>
<protein>
    <submittedName>
        <fullName evidence="4">Response regulator receiver protein</fullName>
    </submittedName>
</protein>
<dbReference type="Proteomes" id="UP000003688">
    <property type="component" value="Unassembled WGS sequence"/>
</dbReference>
<dbReference type="Gene3D" id="3.40.50.2300">
    <property type="match status" value="1"/>
</dbReference>
<dbReference type="InterPro" id="IPR001789">
    <property type="entry name" value="Sig_transdc_resp-reg_receiver"/>
</dbReference>
<gene>
    <name evidence="4" type="ORF">Cflav_PD2275</name>
</gene>
<dbReference type="InterPro" id="IPR050595">
    <property type="entry name" value="Bact_response_regulator"/>
</dbReference>
<feature type="modified residue" description="4-aspartylphosphate" evidence="2">
    <location>
        <position position="67"/>
    </location>
</feature>
<evidence type="ECO:0000313" key="5">
    <source>
        <dbReference type="Proteomes" id="UP000003688"/>
    </source>
</evidence>
<dbReference type="PANTHER" id="PTHR44591">
    <property type="entry name" value="STRESS RESPONSE REGULATOR PROTEIN 1"/>
    <property type="match status" value="1"/>
</dbReference>
<reference evidence="4 5" key="1">
    <citation type="journal article" date="2011" name="J. Bacteriol.">
        <title>Genome sequence of 'Pedosphaera parvula' Ellin514, an aerobic Verrucomicrobial isolate from pasture soil.</title>
        <authorList>
            <person name="Kant R."/>
            <person name="van Passel M.W."/>
            <person name="Sangwan P."/>
            <person name="Palva A."/>
            <person name="Lucas S."/>
            <person name="Copeland A."/>
            <person name="Lapidus A."/>
            <person name="Glavina Del Rio T."/>
            <person name="Dalin E."/>
            <person name="Tice H."/>
            <person name="Bruce D."/>
            <person name="Goodwin L."/>
            <person name="Pitluck S."/>
            <person name="Chertkov O."/>
            <person name="Larimer F.W."/>
            <person name="Land M.L."/>
            <person name="Hauser L."/>
            <person name="Brettin T.S."/>
            <person name="Detter J.C."/>
            <person name="Han S."/>
            <person name="de Vos W.M."/>
            <person name="Janssen P.H."/>
            <person name="Smidt H."/>
        </authorList>
    </citation>
    <scope>NUCLEOTIDE SEQUENCE [LARGE SCALE GENOMIC DNA]</scope>
    <source>
        <strain evidence="4 5">Ellin514</strain>
    </source>
</reference>
<proteinExistence type="predicted"/>
<dbReference type="EMBL" id="ABOX02000028">
    <property type="protein sequence ID" value="EEF59431.1"/>
    <property type="molecule type" value="Genomic_DNA"/>
</dbReference>
<dbReference type="GO" id="GO:0000160">
    <property type="term" value="P:phosphorelay signal transduction system"/>
    <property type="evidence" value="ECO:0007669"/>
    <property type="project" value="InterPro"/>
</dbReference>
<keyword evidence="1 2" id="KW-0597">Phosphoprotein</keyword>
<evidence type="ECO:0000256" key="2">
    <source>
        <dbReference type="PROSITE-ProRule" id="PRU00169"/>
    </source>
</evidence>
<dbReference type="PROSITE" id="PS50110">
    <property type="entry name" value="RESPONSE_REGULATORY"/>
    <property type="match status" value="1"/>
</dbReference>
<dbReference type="SMART" id="SM00448">
    <property type="entry name" value="REC"/>
    <property type="match status" value="1"/>
</dbReference>
<accession>B9XL80</accession>
<dbReference type="SUPFAM" id="SSF52172">
    <property type="entry name" value="CheY-like"/>
    <property type="match status" value="1"/>
</dbReference>
<name>B9XL80_PEDPL</name>
<evidence type="ECO:0000259" key="3">
    <source>
        <dbReference type="PROSITE" id="PS50110"/>
    </source>
</evidence>
<sequence>MVAQSAASGVLSDVVKAKVLLVDDDISVRESLGRALESENYEVVQAANGQEALERFSEQQIDVVLLDVNMPVINGWDALDRMQEINPFLPTVIITARPNQYERAAAAGAVALMEKPLALPVLIGLLNHLMEEPWDARRKRMAAHQPIRIPTGLD</sequence>
<feature type="domain" description="Response regulatory" evidence="3">
    <location>
        <begin position="18"/>
        <end position="130"/>
    </location>
</feature>
<dbReference type="Pfam" id="PF00072">
    <property type="entry name" value="Response_reg"/>
    <property type="match status" value="1"/>
</dbReference>
<dbReference type="AlphaFoldDB" id="B9XL80"/>
<dbReference type="CDD" id="cd00156">
    <property type="entry name" value="REC"/>
    <property type="match status" value="1"/>
</dbReference>
<evidence type="ECO:0000256" key="1">
    <source>
        <dbReference type="ARBA" id="ARBA00022553"/>
    </source>
</evidence>